<dbReference type="GO" id="GO:0042910">
    <property type="term" value="F:xenobiotic transmembrane transporter activity"/>
    <property type="evidence" value="ECO:0007669"/>
    <property type="project" value="TreeGrafter"/>
</dbReference>
<keyword evidence="4" id="KW-1185">Reference proteome</keyword>
<feature type="transmembrane region" description="Helical" evidence="2">
    <location>
        <begin position="498"/>
        <end position="521"/>
    </location>
</feature>
<dbReference type="Gene3D" id="3.30.70.1440">
    <property type="entry name" value="Multidrug efflux transporter AcrB pore domain"/>
    <property type="match status" value="1"/>
</dbReference>
<feature type="transmembrane region" description="Helical" evidence="2">
    <location>
        <begin position="392"/>
        <end position="412"/>
    </location>
</feature>
<evidence type="ECO:0000256" key="1">
    <source>
        <dbReference type="SAM" id="MobiDB-lite"/>
    </source>
</evidence>
<dbReference type="PANTHER" id="PTHR32063:SF0">
    <property type="entry name" value="SWARMING MOTILITY PROTEIN SWRC"/>
    <property type="match status" value="1"/>
</dbReference>
<feature type="transmembrane region" description="Helical" evidence="2">
    <location>
        <begin position="1012"/>
        <end position="1036"/>
    </location>
</feature>
<dbReference type="SUPFAM" id="SSF82866">
    <property type="entry name" value="Multidrug efflux transporter AcrB transmembrane domain"/>
    <property type="match status" value="2"/>
</dbReference>
<dbReference type="OrthoDB" id="9757876at2"/>
<feature type="transmembrane region" description="Helical" evidence="2">
    <location>
        <begin position="559"/>
        <end position="584"/>
    </location>
</feature>
<dbReference type="Gene3D" id="3.30.70.1320">
    <property type="entry name" value="Multidrug efflux transporter AcrB pore domain like"/>
    <property type="match status" value="2"/>
</dbReference>
<feature type="transmembrane region" description="Helical" evidence="2">
    <location>
        <begin position="982"/>
        <end position="1000"/>
    </location>
</feature>
<proteinExistence type="predicted"/>
<dbReference type="SUPFAM" id="SSF82714">
    <property type="entry name" value="Multidrug efflux transporter AcrB TolC docking domain, DN and DC subdomains"/>
    <property type="match status" value="2"/>
</dbReference>
<organism evidence="3 4">
    <name type="scientific">Scopulibacillus darangshiensis</name>
    <dbReference type="NCBI Taxonomy" id="442528"/>
    <lineage>
        <taxon>Bacteria</taxon>
        <taxon>Bacillati</taxon>
        <taxon>Bacillota</taxon>
        <taxon>Bacilli</taxon>
        <taxon>Bacillales</taxon>
        <taxon>Sporolactobacillaceae</taxon>
        <taxon>Scopulibacillus</taxon>
    </lineage>
</organism>
<feature type="transmembrane region" description="Helical" evidence="2">
    <location>
        <begin position="933"/>
        <end position="954"/>
    </location>
</feature>
<keyword evidence="2" id="KW-0472">Membrane</keyword>
<reference evidence="3 4" key="1">
    <citation type="submission" date="2019-03" db="EMBL/GenBank/DDBJ databases">
        <title>Genomic Encyclopedia of Type Strains, Phase IV (KMG-IV): sequencing the most valuable type-strain genomes for metagenomic binning, comparative biology and taxonomic classification.</title>
        <authorList>
            <person name="Goeker M."/>
        </authorList>
    </citation>
    <scope>NUCLEOTIDE SEQUENCE [LARGE SCALE GENOMIC DNA]</scope>
    <source>
        <strain evidence="3 4">DSM 19377</strain>
    </source>
</reference>
<accession>A0A4V6NQH9</accession>
<dbReference type="Gene3D" id="3.30.70.1430">
    <property type="entry name" value="Multidrug efflux transporter AcrB pore domain"/>
    <property type="match status" value="2"/>
</dbReference>
<feature type="transmembrane region" description="Helical" evidence="2">
    <location>
        <begin position="12"/>
        <end position="31"/>
    </location>
</feature>
<dbReference type="RefSeq" id="WP_132747359.1">
    <property type="nucleotide sequence ID" value="NZ_SLXK01000031.1"/>
</dbReference>
<dbReference type="AlphaFoldDB" id="A0A4V6NQH9"/>
<dbReference type="Gene3D" id="3.30.2090.10">
    <property type="entry name" value="Multidrug efflux transporter AcrB TolC docking domain, DN and DC subdomains"/>
    <property type="match status" value="3"/>
</dbReference>
<dbReference type="PRINTS" id="PR00702">
    <property type="entry name" value="ACRIFLAVINRP"/>
</dbReference>
<dbReference type="SUPFAM" id="SSF82693">
    <property type="entry name" value="Multidrug efflux transporter AcrB pore domain, PN1, PN2, PC1 and PC2 subdomains"/>
    <property type="match status" value="2"/>
</dbReference>
<feature type="transmembrane region" description="Helical" evidence="2">
    <location>
        <begin position="366"/>
        <end position="385"/>
    </location>
</feature>
<dbReference type="InterPro" id="IPR001036">
    <property type="entry name" value="Acrflvin-R"/>
</dbReference>
<evidence type="ECO:0000313" key="3">
    <source>
        <dbReference type="EMBL" id="TCP23466.1"/>
    </source>
</evidence>
<dbReference type="Proteomes" id="UP000295416">
    <property type="component" value="Unassembled WGS sequence"/>
</dbReference>
<dbReference type="EMBL" id="SLXK01000031">
    <property type="protein sequence ID" value="TCP23466.1"/>
    <property type="molecule type" value="Genomic_DNA"/>
</dbReference>
<keyword evidence="2" id="KW-1133">Transmembrane helix</keyword>
<dbReference type="Gene3D" id="1.20.1640.10">
    <property type="entry name" value="Multidrug efflux transporter AcrB transmembrane domain"/>
    <property type="match status" value="3"/>
</dbReference>
<feature type="transmembrane region" description="Helical" evidence="2">
    <location>
        <begin position="466"/>
        <end position="486"/>
    </location>
</feature>
<protein>
    <submittedName>
        <fullName evidence="3">HAE1 family hydrophobic/amphiphilic exporter-1</fullName>
    </submittedName>
</protein>
<dbReference type="InterPro" id="IPR027463">
    <property type="entry name" value="AcrB_DN_DC_subdom"/>
</dbReference>
<dbReference type="Pfam" id="PF00873">
    <property type="entry name" value="ACR_tran"/>
    <property type="match status" value="2"/>
</dbReference>
<feature type="transmembrane region" description="Helical" evidence="2">
    <location>
        <begin position="881"/>
        <end position="900"/>
    </location>
</feature>
<gene>
    <name evidence="3" type="ORF">EV207_13128</name>
</gene>
<name>A0A4V6NQH9_9BACL</name>
<evidence type="ECO:0000313" key="4">
    <source>
        <dbReference type="Proteomes" id="UP000295416"/>
    </source>
</evidence>
<evidence type="ECO:0000256" key="2">
    <source>
        <dbReference type="SAM" id="Phobius"/>
    </source>
</evidence>
<dbReference type="PANTHER" id="PTHR32063">
    <property type="match status" value="1"/>
</dbReference>
<feature type="region of interest" description="Disordered" evidence="1">
    <location>
        <begin position="244"/>
        <end position="281"/>
    </location>
</feature>
<sequence>MHKIINFCLKNKFAVWLLTIIITVAGLYAGFNMKMETIPSITTPIVSITTTYPGAPPAEVAKEVTEPIEQQVQNLPGAKAVSSTSFQNASSIQIEYNYKKDMDEAEQEVKETIAKLHLPDDAKKPEVSRLSFNAFPIMSLSVTNDNESLSGLTKRVEKDVVPALEGIEGVSSVQIAGQETQEVHLTFDDKKMQKYGLDQETVQKLIKASAVTYPLGLYQFGNKEKSVVVDGNVTTLKDLKNLRIPITGQPQTPKTAGAGTDPQGESRSSLPPNGRGSDMVGLKGLPTVKLSDIAKIDLVDKVDSISRTNGKDSIGIQIVKAADANTVDVVNNVKEKDKELEKQFKGLNVVPIFDQGQPIEESVNTMLNKAIFGAIFAVLIILLFLRNIRTTLISIISIPLSLLIAVLILNQMGISLNIMTLGAMTVAIGRVIDDSIVVIENIYRRMTRSDEELKGADLIREATKQMFIPIMSSTIVTIAVFLPLGFVKGAVGELFLPFALTIVFSLLASLLIAITVVPMLAHSLFKKDLTRQKGHRKQKKSKLAGYYRTLLNWSLNHKLTMFGLAIILLAGSIFLVPLIGVSFLPSDEQKMVVATFNPEPGQTDKDINKIATDAEHYFLDRKGVTKVQYSVGGGNPMNPGGSDQGLFFVEYDKDYQNFAHEKEQVIKDLQKMTGKGEWKSQDISTTGSSDLNLYVYGENQKDVETAVKDLTDIMKDDDTYTDVESSLSHPYDQYTLVSDQAKLSQYGLTASQVGMMLSNVGEKPALTTIQRDGKKVNVYVQVNKQHYKNIDDLKDTKIKTPLGPDITLSDVMKVKSGKSPEQITRRDGKLYASVSSKLTTDDVGKASADLKKKIDKMSLPDGASIDFGGVTEQINESFTQLGLAMLAAIAIVYLILVITFGSALAPFAILFSLPFSIIGGLLALYLSGETISISAMIGALMLIGIVVTNAIVLIDRVKHKENEGLSTREALLEAGTTRLRPILMTAIATIGALAPLAIGLEGGGLISKGLGVTVIGGLTSSTILTLIIVPIVYEFFMKFKKKPRGSGKLDSGNI</sequence>
<keyword evidence="2" id="KW-0812">Transmembrane</keyword>
<dbReference type="GO" id="GO:0005886">
    <property type="term" value="C:plasma membrane"/>
    <property type="evidence" value="ECO:0007669"/>
    <property type="project" value="TreeGrafter"/>
</dbReference>
<comment type="caution">
    <text evidence="3">The sequence shown here is derived from an EMBL/GenBank/DDBJ whole genome shotgun (WGS) entry which is preliminary data.</text>
</comment>